<name>A0A0D2IFI3_9EURO</name>
<feature type="domain" description="DUF7918" evidence="1">
    <location>
        <begin position="11"/>
        <end position="95"/>
    </location>
</feature>
<dbReference type="InterPro" id="IPR057678">
    <property type="entry name" value="DUF7918"/>
</dbReference>
<keyword evidence="3" id="KW-1185">Reference proteome</keyword>
<evidence type="ECO:0000259" key="1">
    <source>
        <dbReference type="Pfam" id="PF25534"/>
    </source>
</evidence>
<organism evidence="2 3">
    <name type="scientific">Rhinocladiella mackenziei CBS 650.93</name>
    <dbReference type="NCBI Taxonomy" id="1442369"/>
    <lineage>
        <taxon>Eukaryota</taxon>
        <taxon>Fungi</taxon>
        <taxon>Dikarya</taxon>
        <taxon>Ascomycota</taxon>
        <taxon>Pezizomycotina</taxon>
        <taxon>Eurotiomycetes</taxon>
        <taxon>Chaetothyriomycetidae</taxon>
        <taxon>Chaetothyriales</taxon>
        <taxon>Herpotrichiellaceae</taxon>
        <taxon>Rhinocladiella</taxon>
    </lineage>
</organism>
<dbReference type="VEuPathDB" id="FungiDB:Z518_05444"/>
<protein>
    <recommendedName>
        <fullName evidence="1">DUF7918 domain-containing protein</fullName>
    </recommendedName>
</protein>
<dbReference type="GeneID" id="25293515"/>
<accession>A0A0D2IFI3</accession>
<dbReference type="Proteomes" id="UP000053617">
    <property type="component" value="Unassembled WGS sequence"/>
</dbReference>
<dbReference type="Pfam" id="PF25534">
    <property type="entry name" value="DUF7918"/>
    <property type="match status" value="1"/>
</dbReference>
<evidence type="ECO:0000313" key="2">
    <source>
        <dbReference type="EMBL" id="KIX04574.1"/>
    </source>
</evidence>
<dbReference type="AlphaFoldDB" id="A0A0D2IFI3"/>
<dbReference type="RefSeq" id="XP_013271710.1">
    <property type="nucleotide sequence ID" value="XM_013416256.1"/>
</dbReference>
<proteinExistence type="predicted"/>
<dbReference type="EMBL" id="KN847478">
    <property type="protein sequence ID" value="KIX04574.1"/>
    <property type="molecule type" value="Genomic_DNA"/>
</dbReference>
<gene>
    <name evidence="2" type="ORF">Z518_05444</name>
</gene>
<reference evidence="2 3" key="1">
    <citation type="submission" date="2015-01" db="EMBL/GenBank/DDBJ databases">
        <title>The Genome Sequence of Rhinocladiella mackenzie CBS 650.93.</title>
        <authorList>
            <consortium name="The Broad Institute Genomics Platform"/>
            <person name="Cuomo C."/>
            <person name="de Hoog S."/>
            <person name="Gorbushina A."/>
            <person name="Stielow B."/>
            <person name="Teixiera M."/>
            <person name="Abouelleil A."/>
            <person name="Chapman S.B."/>
            <person name="Priest M."/>
            <person name="Young S.K."/>
            <person name="Wortman J."/>
            <person name="Nusbaum C."/>
            <person name="Birren B."/>
        </authorList>
    </citation>
    <scope>NUCLEOTIDE SEQUENCE [LARGE SCALE GENOMIC DNA]</scope>
    <source>
        <strain evidence="2 3">CBS 650.93</strain>
    </source>
</reference>
<evidence type="ECO:0000313" key="3">
    <source>
        <dbReference type="Proteomes" id="UP000053617"/>
    </source>
</evidence>
<dbReference type="HOGENOM" id="CLU_2279020_0_0_1"/>
<sequence length="102" mass="11336">MACHQESVKDTISSGGRVLEEYLPIPGKDNPNWSPNSLDTSDTAVKYIETVSNANFHNNLAIRPGHCLNKVNTISFTMYVDGHRMGGRVYNEADYKGEKGNF</sequence>